<feature type="transmembrane region" description="Helical" evidence="8">
    <location>
        <begin position="141"/>
        <end position="159"/>
    </location>
</feature>
<gene>
    <name evidence="10" type="ordered locus">Kkor_1568</name>
</gene>
<reference evidence="10 11" key="1">
    <citation type="journal article" date="2009" name="Stand. Genomic Sci.">
        <title>Complete genome sequence of Kangiella koreensis type strain (SW-125).</title>
        <authorList>
            <person name="Han C."/>
            <person name="Sikorski J."/>
            <person name="Lapidus A."/>
            <person name="Nolan M."/>
            <person name="Glavina Del Rio T."/>
            <person name="Tice H."/>
            <person name="Cheng J.F."/>
            <person name="Lucas S."/>
            <person name="Chen F."/>
            <person name="Copeland A."/>
            <person name="Ivanova N."/>
            <person name="Mavromatis K."/>
            <person name="Ovchinnikova G."/>
            <person name="Pati A."/>
            <person name="Bruce D."/>
            <person name="Goodwin L."/>
            <person name="Pitluck S."/>
            <person name="Chen A."/>
            <person name="Palaniappan K."/>
            <person name="Land M."/>
            <person name="Hauser L."/>
            <person name="Chang Y.J."/>
            <person name="Jeffries C.D."/>
            <person name="Chain P."/>
            <person name="Saunders E."/>
            <person name="Brettin T."/>
            <person name="Goker M."/>
            <person name="Tindall B.J."/>
            <person name="Bristow J."/>
            <person name="Eisen J.A."/>
            <person name="Markowitz V."/>
            <person name="Hugenholtz P."/>
            <person name="Kyrpides N.C."/>
            <person name="Klenk H.P."/>
            <person name="Detter J.C."/>
        </authorList>
    </citation>
    <scope>NUCLEOTIDE SEQUENCE [LARGE SCALE GENOMIC DNA]</scope>
    <source>
        <strain evidence="11">DSM 16069 / KCTC 12182 / SW-125</strain>
    </source>
</reference>
<dbReference type="RefSeq" id="WP_015780586.1">
    <property type="nucleotide sequence ID" value="NC_013166.1"/>
</dbReference>
<dbReference type="STRING" id="523791.Kkor_1568"/>
<keyword evidence="11" id="KW-1185">Reference proteome</keyword>
<comment type="pathway">
    <text evidence="3">One-carbon metabolism; methylamine degradation.</text>
</comment>
<dbReference type="GO" id="GO:0016020">
    <property type="term" value="C:membrane"/>
    <property type="evidence" value="ECO:0007669"/>
    <property type="project" value="UniProtKB-SubCell"/>
</dbReference>
<dbReference type="HOGENOM" id="CLU_1584287_0_0_6"/>
<dbReference type="Proteomes" id="UP000001231">
    <property type="component" value="Chromosome"/>
</dbReference>
<dbReference type="GO" id="GO:0030416">
    <property type="term" value="P:methylamine metabolic process"/>
    <property type="evidence" value="ECO:0007669"/>
    <property type="project" value="InterPro"/>
</dbReference>
<keyword evidence="6 8" id="KW-1133">Transmembrane helix</keyword>
<feature type="transmembrane region" description="Helical" evidence="8">
    <location>
        <begin position="71"/>
        <end position="91"/>
    </location>
</feature>
<dbReference type="Pfam" id="PF07291">
    <property type="entry name" value="MauE"/>
    <property type="match status" value="1"/>
</dbReference>
<keyword evidence="7 8" id="KW-0472">Membrane</keyword>
<evidence type="ECO:0000313" key="11">
    <source>
        <dbReference type="Proteomes" id="UP000001231"/>
    </source>
</evidence>
<sequence length="168" mass="18934">MELISEIIRWLIGFILFGAAWAKGFNYGDFKMNLVSSFDFTGRQSSISSISLITVEATLSILLFANLFTYWVMLITLVLFVVITLFVMSFWRRDSSIRCNCFGKSERPVSVWDFFRNGLIIVSTGLYITTGSLNESIDLSGHLLLASTGLLLSIFLINLDDVMMILKS</sequence>
<evidence type="ECO:0000259" key="9">
    <source>
        <dbReference type="Pfam" id="PF07291"/>
    </source>
</evidence>
<evidence type="ECO:0000256" key="7">
    <source>
        <dbReference type="ARBA" id="ARBA00023136"/>
    </source>
</evidence>
<dbReference type="EMBL" id="CP001707">
    <property type="protein sequence ID" value="ACV26980.1"/>
    <property type="molecule type" value="Genomic_DNA"/>
</dbReference>
<protein>
    <recommendedName>
        <fullName evidence="4">Methylamine utilization protein MauE</fullName>
    </recommendedName>
</protein>
<comment type="subcellular location">
    <subcellularLocation>
        <location evidence="2">Membrane</location>
        <topology evidence="2">Multi-pass membrane protein</topology>
    </subcellularLocation>
</comment>
<evidence type="ECO:0000256" key="1">
    <source>
        <dbReference type="ARBA" id="ARBA00003475"/>
    </source>
</evidence>
<dbReference type="InParanoid" id="C7RCI8"/>
<evidence type="ECO:0000313" key="10">
    <source>
        <dbReference type="EMBL" id="ACV26980.1"/>
    </source>
</evidence>
<feature type="transmembrane region" description="Helical" evidence="8">
    <location>
        <begin position="7"/>
        <end position="25"/>
    </location>
</feature>
<dbReference type="eggNOG" id="ENOG5032K3D">
    <property type="taxonomic scope" value="Bacteria"/>
</dbReference>
<evidence type="ECO:0000256" key="4">
    <source>
        <dbReference type="ARBA" id="ARBA00019078"/>
    </source>
</evidence>
<comment type="function">
    <text evidence="1">May be specifically involved in the processing, transport, and/or maturation of the MADH beta-subunit.</text>
</comment>
<dbReference type="KEGG" id="kko:Kkor_1568"/>
<proteinExistence type="predicted"/>
<evidence type="ECO:0000256" key="5">
    <source>
        <dbReference type="ARBA" id="ARBA00022692"/>
    </source>
</evidence>
<evidence type="ECO:0000256" key="2">
    <source>
        <dbReference type="ARBA" id="ARBA00004141"/>
    </source>
</evidence>
<dbReference type="AlphaFoldDB" id="C7RCI8"/>
<evidence type="ECO:0000256" key="6">
    <source>
        <dbReference type="ARBA" id="ARBA00022989"/>
    </source>
</evidence>
<evidence type="ECO:0000256" key="3">
    <source>
        <dbReference type="ARBA" id="ARBA00004856"/>
    </source>
</evidence>
<name>C7RCI8_KANKD</name>
<evidence type="ECO:0000256" key="8">
    <source>
        <dbReference type="SAM" id="Phobius"/>
    </source>
</evidence>
<feature type="domain" description="Methylamine utilisation protein MauE" evidence="9">
    <location>
        <begin position="1"/>
        <end position="128"/>
    </location>
</feature>
<dbReference type="InterPro" id="IPR009908">
    <property type="entry name" value="Methylamine_util_MauE"/>
</dbReference>
<organism evidence="10 11">
    <name type="scientific">Kangiella koreensis (strain DSM 16069 / JCM 12317 / KCTC 12182 / SW-125)</name>
    <dbReference type="NCBI Taxonomy" id="523791"/>
    <lineage>
        <taxon>Bacteria</taxon>
        <taxon>Pseudomonadati</taxon>
        <taxon>Pseudomonadota</taxon>
        <taxon>Gammaproteobacteria</taxon>
        <taxon>Kangiellales</taxon>
        <taxon>Kangiellaceae</taxon>
        <taxon>Kangiella</taxon>
    </lineage>
</organism>
<dbReference type="OrthoDB" id="7069033at2"/>
<keyword evidence="5 8" id="KW-0812">Transmembrane</keyword>
<feature type="transmembrane region" description="Helical" evidence="8">
    <location>
        <begin position="111"/>
        <end position="129"/>
    </location>
</feature>
<accession>C7RCI8</accession>